<evidence type="ECO:0000313" key="8">
    <source>
        <dbReference type="Proteomes" id="UP000709336"/>
    </source>
</evidence>
<proteinExistence type="predicted"/>
<keyword evidence="2" id="KW-0732">Signal</keyword>
<keyword evidence="3" id="KW-0472">Membrane</keyword>
<sequence>MFKKLSFVSVLISLLFISACGYRGALYLPEQEDNNQQPQQVEPSQQEVQ</sequence>
<keyword evidence="8" id="KW-1185">Reference proteome</keyword>
<dbReference type="Pfam" id="PF13627">
    <property type="entry name" value="LptM_cons"/>
    <property type="match status" value="1"/>
</dbReference>
<evidence type="ECO:0000256" key="4">
    <source>
        <dbReference type="ARBA" id="ARBA00023139"/>
    </source>
</evidence>
<dbReference type="EMBL" id="JAATNW010000004">
    <property type="protein sequence ID" value="NMH59919.1"/>
    <property type="molecule type" value="Genomic_DNA"/>
</dbReference>
<evidence type="ECO:0000256" key="2">
    <source>
        <dbReference type="ARBA" id="ARBA00022729"/>
    </source>
</evidence>
<reference evidence="7 8" key="1">
    <citation type="submission" date="2020-03" db="EMBL/GenBank/DDBJ databases">
        <title>Alteromonas ponticola sp. nov., isolated from seawater.</title>
        <authorList>
            <person name="Yoon J.-H."/>
            <person name="Kim Y.-O."/>
        </authorList>
    </citation>
    <scope>NUCLEOTIDE SEQUENCE [LARGE SCALE GENOMIC DNA]</scope>
    <source>
        <strain evidence="7 8">MYP5</strain>
    </source>
</reference>
<dbReference type="PROSITE" id="PS51257">
    <property type="entry name" value="PROKAR_LIPOPROTEIN"/>
    <property type="match status" value="1"/>
</dbReference>
<name>A0ABX1R1F0_9ALTE</name>
<dbReference type="Proteomes" id="UP000709336">
    <property type="component" value="Unassembled WGS sequence"/>
</dbReference>
<evidence type="ECO:0000313" key="7">
    <source>
        <dbReference type="EMBL" id="NMH59919.1"/>
    </source>
</evidence>
<evidence type="ECO:0000256" key="1">
    <source>
        <dbReference type="ARBA" id="ARBA00004459"/>
    </source>
</evidence>
<comment type="caution">
    <text evidence="7">The sequence shown here is derived from an EMBL/GenBank/DDBJ whole genome shotgun (WGS) entry which is preliminary data.</text>
</comment>
<evidence type="ECO:0000256" key="5">
    <source>
        <dbReference type="ARBA" id="ARBA00023237"/>
    </source>
</evidence>
<keyword evidence="4" id="KW-0564">Palmitate</keyword>
<keyword evidence="6 7" id="KW-0449">Lipoprotein</keyword>
<evidence type="ECO:0000256" key="3">
    <source>
        <dbReference type="ARBA" id="ARBA00023136"/>
    </source>
</evidence>
<dbReference type="InterPro" id="IPR032831">
    <property type="entry name" value="LptM_cons"/>
</dbReference>
<gene>
    <name evidence="7" type="ORF">HCJ96_07820</name>
</gene>
<accession>A0ABX1R1F0</accession>
<dbReference type="RefSeq" id="WP_169210492.1">
    <property type="nucleotide sequence ID" value="NZ_JAATNW010000004.1"/>
</dbReference>
<organism evidence="7 8">
    <name type="scientific">Alteromonas ponticola</name>
    <dbReference type="NCBI Taxonomy" id="2720613"/>
    <lineage>
        <taxon>Bacteria</taxon>
        <taxon>Pseudomonadati</taxon>
        <taxon>Pseudomonadota</taxon>
        <taxon>Gammaproteobacteria</taxon>
        <taxon>Alteromonadales</taxon>
        <taxon>Alteromonadaceae</taxon>
        <taxon>Alteromonas/Salinimonas group</taxon>
        <taxon>Alteromonas</taxon>
    </lineage>
</organism>
<evidence type="ECO:0000256" key="6">
    <source>
        <dbReference type="ARBA" id="ARBA00023288"/>
    </source>
</evidence>
<keyword evidence="5" id="KW-0998">Cell outer membrane</keyword>
<dbReference type="NCBIfam" id="NF047847">
    <property type="entry name" value="SS_mature_LptM"/>
    <property type="match status" value="1"/>
</dbReference>
<protein>
    <submittedName>
        <fullName evidence="7">Lipoprotein</fullName>
    </submittedName>
</protein>
<comment type="subcellular location">
    <subcellularLocation>
        <location evidence="1">Cell outer membrane</location>
        <topology evidence="1">Lipid-anchor</topology>
    </subcellularLocation>
</comment>